<keyword evidence="3 7" id="KW-0285">Flavoprotein</keyword>
<organism evidence="9 10">
    <name type="scientific">Rhizophlyctis rosea</name>
    <dbReference type="NCBI Taxonomy" id="64517"/>
    <lineage>
        <taxon>Eukaryota</taxon>
        <taxon>Fungi</taxon>
        <taxon>Fungi incertae sedis</taxon>
        <taxon>Chytridiomycota</taxon>
        <taxon>Chytridiomycota incertae sedis</taxon>
        <taxon>Chytridiomycetes</taxon>
        <taxon>Rhizophlyctidales</taxon>
        <taxon>Rhizophlyctidaceae</taxon>
        <taxon>Rhizophlyctis</taxon>
    </lineage>
</organism>
<gene>
    <name evidence="9" type="primary">ERG1</name>
    <name evidence="9" type="ORF">HK097_000008</name>
</gene>
<comment type="cofactor">
    <cofactor evidence="1 7">
        <name>FAD</name>
        <dbReference type="ChEBI" id="CHEBI:57692"/>
    </cofactor>
</comment>
<evidence type="ECO:0000256" key="5">
    <source>
        <dbReference type="ARBA" id="ARBA00023002"/>
    </source>
</evidence>
<keyword evidence="5 7" id="KW-0560">Oxidoreductase</keyword>
<keyword evidence="6 7" id="KW-0472">Membrane</keyword>
<feature type="domain" description="Squalene epoxidase" evidence="8">
    <location>
        <begin position="55"/>
        <end position="168"/>
    </location>
</feature>
<dbReference type="AlphaFoldDB" id="A0AAD5X941"/>
<keyword evidence="7" id="KW-0812">Transmembrane</keyword>
<dbReference type="Proteomes" id="UP001212841">
    <property type="component" value="Unassembled WGS sequence"/>
</dbReference>
<evidence type="ECO:0000256" key="6">
    <source>
        <dbReference type="ARBA" id="ARBA00023136"/>
    </source>
</evidence>
<dbReference type="PANTHER" id="PTHR10835">
    <property type="entry name" value="SQUALENE MONOOXYGENASE"/>
    <property type="match status" value="1"/>
</dbReference>
<feature type="transmembrane region" description="Helical" evidence="7">
    <location>
        <begin position="167"/>
        <end position="186"/>
    </location>
</feature>
<dbReference type="GO" id="GO:0004506">
    <property type="term" value="F:squalene monooxygenase activity"/>
    <property type="evidence" value="ECO:0007669"/>
    <property type="project" value="UniProtKB-UniRule"/>
</dbReference>
<feature type="transmembrane region" description="Helical" evidence="7">
    <location>
        <begin position="81"/>
        <end position="99"/>
    </location>
</feature>
<name>A0AAD5X941_9FUNG</name>
<protein>
    <recommendedName>
        <fullName evidence="7">Squalene monooxygenase</fullName>
        <ecNumber evidence="7">1.14.14.17</ecNumber>
    </recommendedName>
</protein>
<evidence type="ECO:0000256" key="7">
    <source>
        <dbReference type="RuleBase" id="RU367121"/>
    </source>
</evidence>
<evidence type="ECO:0000313" key="9">
    <source>
        <dbReference type="EMBL" id="KAJ3057542.1"/>
    </source>
</evidence>
<evidence type="ECO:0000256" key="1">
    <source>
        <dbReference type="ARBA" id="ARBA00001974"/>
    </source>
</evidence>
<proteinExistence type="inferred from homology"/>
<reference evidence="9" key="1">
    <citation type="submission" date="2020-05" db="EMBL/GenBank/DDBJ databases">
        <title>Phylogenomic resolution of chytrid fungi.</title>
        <authorList>
            <person name="Stajich J.E."/>
            <person name="Amses K."/>
            <person name="Simmons R."/>
            <person name="Seto K."/>
            <person name="Myers J."/>
            <person name="Bonds A."/>
            <person name="Quandt C.A."/>
            <person name="Barry K."/>
            <person name="Liu P."/>
            <person name="Grigoriev I."/>
            <person name="Longcore J.E."/>
            <person name="James T.Y."/>
        </authorList>
    </citation>
    <scope>NUCLEOTIDE SEQUENCE</scope>
    <source>
        <strain evidence="9">JEL0318</strain>
    </source>
</reference>
<dbReference type="InterPro" id="IPR013698">
    <property type="entry name" value="Squalene_epoxidase"/>
</dbReference>
<dbReference type="EC" id="1.14.14.17" evidence="7"/>
<keyword evidence="4 7" id="KW-0274">FAD</keyword>
<comment type="similarity">
    <text evidence="7">Belongs to the squalene monooxygenase family.</text>
</comment>
<dbReference type="GO" id="GO:0006696">
    <property type="term" value="P:ergosterol biosynthetic process"/>
    <property type="evidence" value="ECO:0007669"/>
    <property type="project" value="TreeGrafter"/>
</dbReference>
<evidence type="ECO:0000256" key="4">
    <source>
        <dbReference type="ARBA" id="ARBA00022827"/>
    </source>
</evidence>
<evidence type="ECO:0000259" key="8">
    <source>
        <dbReference type="Pfam" id="PF08491"/>
    </source>
</evidence>
<comment type="function">
    <text evidence="7">Catalyzes the stereospecific oxidation of squalene to (S)-2,3-epoxysqualene, and is considered to be a rate-limiting enzyme in steroid biosynthesis.</text>
</comment>
<evidence type="ECO:0000256" key="3">
    <source>
        <dbReference type="ARBA" id="ARBA00022630"/>
    </source>
</evidence>
<comment type="caution">
    <text evidence="9">The sequence shown here is derived from an EMBL/GenBank/DDBJ whole genome shotgun (WGS) entry which is preliminary data.</text>
</comment>
<comment type="subcellular location">
    <subcellularLocation>
        <location evidence="7">Endoplasmic reticulum membrane</location>
        <topology evidence="7">Multi-pass membrane protein</topology>
    </subcellularLocation>
    <subcellularLocation>
        <location evidence="2">Membrane</location>
    </subcellularLocation>
</comment>
<evidence type="ECO:0000313" key="10">
    <source>
        <dbReference type="Proteomes" id="UP001212841"/>
    </source>
</evidence>
<dbReference type="Pfam" id="PF08491">
    <property type="entry name" value="SE"/>
    <property type="match status" value="1"/>
</dbReference>
<dbReference type="EMBL" id="JADGJD010000001">
    <property type="protein sequence ID" value="KAJ3057542.1"/>
    <property type="molecule type" value="Genomic_DNA"/>
</dbReference>
<keyword evidence="7" id="KW-0256">Endoplasmic reticulum</keyword>
<dbReference type="PANTHER" id="PTHR10835:SF0">
    <property type="entry name" value="SQUALENE MONOOXYGENASE"/>
    <property type="match status" value="1"/>
</dbReference>
<dbReference type="GO" id="GO:0050660">
    <property type="term" value="F:flavin adenine dinucleotide binding"/>
    <property type="evidence" value="ECO:0007669"/>
    <property type="project" value="UniProtKB-UniRule"/>
</dbReference>
<accession>A0AAD5X941</accession>
<keyword evidence="10" id="KW-1185">Reference proteome</keyword>
<sequence length="191" mass="20830">MTVALCDVVHLKGLLGKGLGIPNSIAEGDVNGHVKAVTDLTELEADQGWAEDGELERVGDLADDRAVRRAMKTLHWRRKKLSGVINILAQALYELFAAGDDPNMKALQVACFSYFQLGGRCEATPMGLLGGLIPEPLTLVGHFFAVAFHGVWLILKGHPWYLCPVALWRGVLAVWTASCVILPVIFTELRD</sequence>
<dbReference type="GO" id="GO:0005789">
    <property type="term" value="C:endoplasmic reticulum membrane"/>
    <property type="evidence" value="ECO:0007669"/>
    <property type="project" value="UniProtKB-SubCell"/>
</dbReference>
<feature type="transmembrane region" description="Helical" evidence="7">
    <location>
        <begin position="136"/>
        <end position="155"/>
    </location>
</feature>
<keyword evidence="7" id="KW-1133">Transmembrane helix</keyword>
<comment type="catalytic activity">
    <reaction evidence="7">
        <text>squalene + reduced [NADPH--hemoprotein reductase] + O2 = (S)-2,3-epoxysqualene + oxidized [NADPH--hemoprotein reductase] + H2O + H(+)</text>
        <dbReference type="Rhea" id="RHEA:25282"/>
        <dbReference type="Rhea" id="RHEA-COMP:11964"/>
        <dbReference type="Rhea" id="RHEA-COMP:11965"/>
        <dbReference type="ChEBI" id="CHEBI:15377"/>
        <dbReference type="ChEBI" id="CHEBI:15378"/>
        <dbReference type="ChEBI" id="CHEBI:15379"/>
        <dbReference type="ChEBI" id="CHEBI:15440"/>
        <dbReference type="ChEBI" id="CHEBI:15441"/>
        <dbReference type="ChEBI" id="CHEBI:57618"/>
        <dbReference type="ChEBI" id="CHEBI:58210"/>
        <dbReference type="EC" id="1.14.14.17"/>
    </reaction>
</comment>
<evidence type="ECO:0000256" key="2">
    <source>
        <dbReference type="ARBA" id="ARBA00004370"/>
    </source>
</evidence>
<dbReference type="InterPro" id="IPR040125">
    <property type="entry name" value="Squalene_monox"/>
</dbReference>